<feature type="transmembrane region" description="Helical" evidence="1">
    <location>
        <begin position="102"/>
        <end position="123"/>
    </location>
</feature>
<dbReference type="Proteomes" id="UP000272474">
    <property type="component" value="Unassembled WGS sequence"/>
</dbReference>
<keyword evidence="1" id="KW-0472">Membrane</keyword>
<keyword evidence="1" id="KW-0812">Transmembrane</keyword>
<dbReference type="OrthoDB" id="3627819at2"/>
<keyword evidence="3" id="KW-1185">Reference proteome</keyword>
<evidence type="ECO:0008006" key="4">
    <source>
        <dbReference type="Google" id="ProtNLM"/>
    </source>
</evidence>
<feature type="transmembrane region" description="Helical" evidence="1">
    <location>
        <begin position="76"/>
        <end position="96"/>
    </location>
</feature>
<keyword evidence="1" id="KW-1133">Transmembrane helix</keyword>
<reference evidence="2 3" key="1">
    <citation type="journal article" date="2014" name="Int. J. Syst. Evol. Microbiol.">
        <title>Streptomyces hoynatensis sp. nov., isolated from deep marine sediment.</title>
        <authorList>
            <person name="Veyisoglu A."/>
            <person name="Sahin N."/>
        </authorList>
    </citation>
    <scope>NUCLEOTIDE SEQUENCE [LARGE SCALE GENOMIC DNA]</scope>
    <source>
        <strain evidence="2 3">KCTC 29097</strain>
    </source>
</reference>
<dbReference type="RefSeq" id="WP_120682679.1">
    <property type="nucleotide sequence ID" value="NZ_RBAL01000015.1"/>
</dbReference>
<dbReference type="InterPro" id="IPR019099">
    <property type="entry name" value="Uncharacterised_PGPGW_TM"/>
</dbReference>
<sequence length="150" mass="15658">MQYGRAFRRALALTVGGLLVLAGLALLVLPGPGLLLVLAGLVVLAQEFPGVARFVAPVRERAMKAAEDSVSSPWRIAGSVATALALAGAGVVWGLVPALPFSGWSTGVALMISSALLCVLLVWSRQQVRVQRARGERPPSGPEPRDGRGR</sequence>
<dbReference type="Pfam" id="PF09656">
    <property type="entry name" value="PGPGW"/>
    <property type="match status" value="1"/>
</dbReference>
<evidence type="ECO:0000313" key="2">
    <source>
        <dbReference type="EMBL" id="RKN38985.1"/>
    </source>
</evidence>
<comment type="caution">
    <text evidence="2">The sequence shown here is derived from an EMBL/GenBank/DDBJ whole genome shotgun (WGS) entry which is preliminary data.</text>
</comment>
<proteinExistence type="predicted"/>
<feature type="transmembrane region" description="Helical" evidence="1">
    <location>
        <begin position="35"/>
        <end position="56"/>
    </location>
</feature>
<name>A0A3A9YSN5_9ACTN</name>
<accession>A0A3A9YSN5</accession>
<gene>
    <name evidence="2" type="ORF">D7294_22620</name>
</gene>
<dbReference type="AlphaFoldDB" id="A0A3A9YSN5"/>
<evidence type="ECO:0000313" key="3">
    <source>
        <dbReference type="Proteomes" id="UP000272474"/>
    </source>
</evidence>
<evidence type="ECO:0000256" key="1">
    <source>
        <dbReference type="SAM" id="Phobius"/>
    </source>
</evidence>
<protein>
    <recommendedName>
        <fullName evidence="4">Transmembrane protein PGPGW</fullName>
    </recommendedName>
</protein>
<dbReference type="EMBL" id="RBAL01000015">
    <property type="protein sequence ID" value="RKN38985.1"/>
    <property type="molecule type" value="Genomic_DNA"/>
</dbReference>
<organism evidence="2 3">
    <name type="scientific">Streptomyces hoynatensis</name>
    <dbReference type="NCBI Taxonomy" id="1141874"/>
    <lineage>
        <taxon>Bacteria</taxon>
        <taxon>Bacillati</taxon>
        <taxon>Actinomycetota</taxon>
        <taxon>Actinomycetes</taxon>
        <taxon>Kitasatosporales</taxon>
        <taxon>Streptomycetaceae</taxon>
        <taxon>Streptomyces</taxon>
    </lineage>
</organism>